<keyword evidence="1" id="KW-1133">Transmembrane helix</keyword>
<feature type="transmembrane region" description="Helical" evidence="1">
    <location>
        <begin position="6"/>
        <end position="24"/>
    </location>
</feature>
<evidence type="ECO:0000256" key="1">
    <source>
        <dbReference type="SAM" id="Phobius"/>
    </source>
</evidence>
<keyword evidence="1" id="KW-0812">Transmembrane</keyword>
<organism evidence="2 3">
    <name type="scientific">Allopontixanthobacter confluentis</name>
    <dbReference type="NCBI Taxonomy" id="1849021"/>
    <lineage>
        <taxon>Bacteria</taxon>
        <taxon>Pseudomonadati</taxon>
        <taxon>Pseudomonadota</taxon>
        <taxon>Alphaproteobacteria</taxon>
        <taxon>Sphingomonadales</taxon>
        <taxon>Erythrobacteraceae</taxon>
        <taxon>Allopontixanthobacter</taxon>
    </lineage>
</organism>
<keyword evidence="1" id="KW-0472">Membrane</keyword>
<sequence>MVLGILFLAVVVALFSIAFSFILAVARPAMSLRRRVLAASLGAGIIPSIPAFFAIGYDVVGPAERMVALSATGVFALLMAGLVGFPVAYVFSSRAGRGRASVADRGKLAE</sequence>
<comment type="caution">
    <text evidence="2">The sequence shown here is derived from an EMBL/GenBank/DDBJ whole genome shotgun (WGS) entry which is preliminary data.</text>
</comment>
<dbReference type="EMBL" id="WTYU01000001">
    <property type="protein sequence ID" value="MXP14354.1"/>
    <property type="molecule type" value="Genomic_DNA"/>
</dbReference>
<evidence type="ECO:0000313" key="3">
    <source>
        <dbReference type="Proteomes" id="UP000473531"/>
    </source>
</evidence>
<dbReference type="RefSeq" id="WP_160600520.1">
    <property type="nucleotide sequence ID" value="NZ_WTYU01000001.1"/>
</dbReference>
<name>A0A6L7GGB6_9SPHN</name>
<evidence type="ECO:0000313" key="2">
    <source>
        <dbReference type="EMBL" id="MXP14354.1"/>
    </source>
</evidence>
<dbReference type="AlphaFoldDB" id="A0A6L7GGB6"/>
<feature type="transmembrane region" description="Helical" evidence="1">
    <location>
        <begin position="36"/>
        <end position="55"/>
    </location>
</feature>
<gene>
    <name evidence="2" type="ORF">GRI44_06265</name>
</gene>
<keyword evidence="3" id="KW-1185">Reference proteome</keyword>
<reference evidence="2 3" key="1">
    <citation type="submission" date="2019-12" db="EMBL/GenBank/DDBJ databases">
        <title>Genomic-based taxomic classification of the family Erythrobacteraceae.</title>
        <authorList>
            <person name="Xu L."/>
        </authorList>
    </citation>
    <scope>NUCLEOTIDE SEQUENCE [LARGE SCALE GENOMIC DNA]</scope>
    <source>
        <strain evidence="2 3">KCTC 52259</strain>
    </source>
</reference>
<feature type="transmembrane region" description="Helical" evidence="1">
    <location>
        <begin position="67"/>
        <end position="91"/>
    </location>
</feature>
<protein>
    <submittedName>
        <fullName evidence="2">Uncharacterized protein</fullName>
    </submittedName>
</protein>
<dbReference type="Proteomes" id="UP000473531">
    <property type="component" value="Unassembled WGS sequence"/>
</dbReference>
<accession>A0A6L7GGB6</accession>
<proteinExistence type="predicted"/>